<reference evidence="2" key="1">
    <citation type="submission" date="2023-02" db="EMBL/GenBank/DDBJ databases">
        <title>Colletotrichum kahawae CIFC_Que2 genome sequencing and assembly.</title>
        <authorList>
            <person name="Baroncelli R."/>
        </authorList>
    </citation>
    <scope>NUCLEOTIDE SEQUENCE</scope>
    <source>
        <strain evidence="2">CIFC_Que2</strain>
    </source>
</reference>
<accession>A0AAD9Y9F4</accession>
<comment type="caution">
    <text evidence="2">The sequence shown here is derived from an EMBL/GenBank/DDBJ whole genome shotgun (WGS) entry which is preliminary data.</text>
</comment>
<keyword evidence="3" id="KW-1185">Reference proteome</keyword>
<evidence type="ECO:0000256" key="1">
    <source>
        <dbReference type="SAM" id="SignalP"/>
    </source>
</evidence>
<dbReference type="AlphaFoldDB" id="A0AAD9Y9F4"/>
<proteinExistence type="predicted"/>
<keyword evidence="1" id="KW-0732">Signal</keyword>
<dbReference type="Proteomes" id="UP001281614">
    <property type="component" value="Unassembled WGS sequence"/>
</dbReference>
<evidence type="ECO:0000313" key="3">
    <source>
        <dbReference type="Proteomes" id="UP001281614"/>
    </source>
</evidence>
<protein>
    <submittedName>
        <fullName evidence="2">Uncharacterized protein</fullName>
    </submittedName>
</protein>
<feature type="signal peptide" evidence="1">
    <location>
        <begin position="1"/>
        <end position="22"/>
    </location>
</feature>
<feature type="chain" id="PRO_5042140160" evidence="1">
    <location>
        <begin position="23"/>
        <end position="241"/>
    </location>
</feature>
<dbReference type="EMBL" id="VYYT01000241">
    <property type="protein sequence ID" value="KAK2753525.1"/>
    <property type="molecule type" value="Genomic_DNA"/>
</dbReference>
<gene>
    <name evidence="2" type="ORF">CKAH01_17586</name>
</gene>
<organism evidence="2 3">
    <name type="scientific">Colletotrichum kahawae</name>
    <name type="common">Coffee berry disease fungus</name>
    <dbReference type="NCBI Taxonomy" id="34407"/>
    <lineage>
        <taxon>Eukaryota</taxon>
        <taxon>Fungi</taxon>
        <taxon>Dikarya</taxon>
        <taxon>Ascomycota</taxon>
        <taxon>Pezizomycotina</taxon>
        <taxon>Sordariomycetes</taxon>
        <taxon>Hypocreomycetidae</taxon>
        <taxon>Glomerellales</taxon>
        <taxon>Glomerellaceae</taxon>
        <taxon>Colletotrichum</taxon>
        <taxon>Colletotrichum gloeosporioides species complex</taxon>
    </lineage>
</organism>
<evidence type="ECO:0000313" key="2">
    <source>
        <dbReference type="EMBL" id="KAK2753525.1"/>
    </source>
</evidence>
<name>A0AAD9Y9F4_COLKA</name>
<sequence>MWPRTVLSLSTISLLAVQIVVADDRHEGLNVNNRLDCFRESQCLKLKEYTCKAGYTYVGFDRNTCRGPDEGTPMCCNTHTVRRFGKDEHGKDRRCEWKGVPDNCSGAGKAGEVVLFKSGIGGWPSESNGGEETKQCRSGYKYFACPLPEWEGLSIGCRWTDCKGTCGQDETEVAHANDVDLKCPHQAIARGVKYCCKKEKSPLSNCHWVGQGHCDDITCNPDEVTVKRSLVGDGVSCRCKR</sequence>